<dbReference type="RefSeq" id="WP_142059813.1">
    <property type="nucleotide sequence ID" value="NZ_VFPA01000004.1"/>
</dbReference>
<evidence type="ECO:0000256" key="1">
    <source>
        <dbReference type="ARBA" id="ARBA00005254"/>
    </source>
</evidence>
<gene>
    <name evidence="2" type="ORF">FB558_6395</name>
</gene>
<evidence type="ECO:0000313" key="3">
    <source>
        <dbReference type="Proteomes" id="UP000315677"/>
    </source>
</evidence>
<dbReference type="SUPFAM" id="SSF52096">
    <property type="entry name" value="ClpP/crotonase"/>
    <property type="match status" value="1"/>
</dbReference>
<dbReference type="Pfam" id="PF00378">
    <property type="entry name" value="ECH_1"/>
    <property type="match status" value="1"/>
</dbReference>
<name>A0A543DA13_9PSEU</name>
<dbReference type="EMBL" id="VFPA01000004">
    <property type="protein sequence ID" value="TQM06150.1"/>
    <property type="molecule type" value="Genomic_DNA"/>
</dbReference>
<dbReference type="NCBIfam" id="NF004796">
    <property type="entry name" value="PRK06144.1"/>
    <property type="match status" value="1"/>
</dbReference>
<protein>
    <submittedName>
        <fullName evidence="2">Enoyl-CoA hydratase/carnithine racemase</fullName>
    </submittedName>
</protein>
<dbReference type="GO" id="GO:0003824">
    <property type="term" value="F:catalytic activity"/>
    <property type="evidence" value="ECO:0007669"/>
    <property type="project" value="UniProtKB-ARBA"/>
</dbReference>
<comment type="caution">
    <text evidence="2">The sequence shown here is derived from an EMBL/GenBank/DDBJ whole genome shotgun (WGS) entry which is preliminary data.</text>
</comment>
<dbReference type="AlphaFoldDB" id="A0A543DA13"/>
<reference evidence="2 3" key="1">
    <citation type="submission" date="2019-06" db="EMBL/GenBank/DDBJ databases">
        <title>Sequencing the genomes of 1000 actinobacteria strains.</title>
        <authorList>
            <person name="Klenk H.-P."/>
        </authorList>
    </citation>
    <scope>NUCLEOTIDE SEQUENCE [LARGE SCALE GENOMIC DNA]</scope>
    <source>
        <strain evidence="2 3">DSM 45301</strain>
    </source>
</reference>
<dbReference type="PANTHER" id="PTHR42964">
    <property type="entry name" value="ENOYL-COA HYDRATASE"/>
    <property type="match status" value="1"/>
</dbReference>
<keyword evidence="3" id="KW-1185">Reference proteome</keyword>
<organism evidence="2 3">
    <name type="scientific">Pseudonocardia kunmingensis</name>
    <dbReference type="NCBI Taxonomy" id="630975"/>
    <lineage>
        <taxon>Bacteria</taxon>
        <taxon>Bacillati</taxon>
        <taxon>Actinomycetota</taxon>
        <taxon>Actinomycetes</taxon>
        <taxon>Pseudonocardiales</taxon>
        <taxon>Pseudonocardiaceae</taxon>
        <taxon>Pseudonocardia</taxon>
    </lineage>
</organism>
<dbReference type="OrthoDB" id="4608673at2"/>
<accession>A0A543DA13</accession>
<dbReference type="InterPro" id="IPR051683">
    <property type="entry name" value="Enoyl-CoA_Hydratase/Isomerase"/>
</dbReference>
<dbReference type="InterPro" id="IPR001753">
    <property type="entry name" value="Enoyl-CoA_hydra/iso"/>
</dbReference>
<dbReference type="CDD" id="cd06558">
    <property type="entry name" value="crotonase-like"/>
    <property type="match status" value="1"/>
</dbReference>
<proteinExistence type="inferred from homology"/>
<dbReference type="Gene3D" id="3.90.226.10">
    <property type="entry name" value="2-enoyl-CoA Hydratase, Chain A, domain 1"/>
    <property type="match status" value="1"/>
</dbReference>
<dbReference type="Proteomes" id="UP000315677">
    <property type="component" value="Unassembled WGS sequence"/>
</dbReference>
<dbReference type="PANTHER" id="PTHR42964:SF1">
    <property type="entry name" value="POLYKETIDE BIOSYNTHESIS ENOYL-COA HYDRATASE PKSH-RELATED"/>
    <property type="match status" value="1"/>
</dbReference>
<dbReference type="InterPro" id="IPR029045">
    <property type="entry name" value="ClpP/crotonase-like_dom_sf"/>
</dbReference>
<sequence>MTTTESDLLVERDGPVLRVTFNRPKAYNAMTFAMYEGLYDACEKADADRDIRVLVLRGAGGKAFVSGTDIGQFSGFDGAAGVEYEERMTRILRRLEDTEVATVAAVDGYCIGGGLGLAATCDLRIATSASRFGIPIARTLGNCLSMDTTALLLAHLGRARTLDMLLRARLLDAAEAHAAGFVTQLVDDAVALDAALDETVTTLASHAPLSMWATKQSVTRLRRAGLPADDDIVTRVYGSADFASAVAAFARKERATWTGE</sequence>
<comment type="similarity">
    <text evidence="1">Belongs to the enoyl-CoA hydratase/isomerase family.</text>
</comment>
<evidence type="ECO:0000313" key="2">
    <source>
        <dbReference type="EMBL" id="TQM06150.1"/>
    </source>
</evidence>